<dbReference type="eggNOG" id="COG2159">
    <property type="taxonomic scope" value="Bacteria"/>
</dbReference>
<dbReference type="SUPFAM" id="SSF51556">
    <property type="entry name" value="Metallo-dependent hydrolases"/>
    <property type="match status" value="1"/>
</dbReference>
<dbReference type="GO" id="GO:0016831">
    <property type="term" value="F:carboxy-lyase activity"/>
    <property type="evidence" value="ECO:0007669"/>
    <property type="project" value="InterPro"/>
</dbReference>
<dbReference type="GO" id="GO:0005737">
    <property type="term" value="C:cytoplasm"/>
    <property type="evidence" value="ECO:0007669"/>
    <property type="project" value="TreeGrafter"/>
</dbReference>
<name>U2YA01_9SPHN</name>
<comment type="caution">
    <text evidence="4">The sequence shown here is derived from an EMBL/GenBank/DDBJ whole genome shotgun (WGS) entry which is preliminary data.</text>
</comment>
<reference evidence="4 5" key="1">
    <citation type="submission" date="2013-09" db="EMBL/GenBank/DDBJ databases">
        <title>Whole genome shotgun sequence of Novosphingobium tardaugens NBRC 16725.</title>
        <authorList>
            <person name="Isaki S."/>
            <person name="Hosoyama A."/>
            <person name="Tsuchikane K."/>
            <person name="Katsumata H."/>
            <person name="Ando Y."/>
            <person name="Yamazaki S."/>
            <person name="Fujita N."/>
        </authorList>
    </citation>
    <scope>NUCLEOTIDE SEQUENCE [LARGE SCALE GENOMIC DNA]</scope>
    <source>
        <strain evidence="4 5">NBRC 16725</strain>
    </source>
</reference>
<dbReference type="RefSeq" id="WP_021690999.1">
    <property type="nucleotide sequence ID" value="NZ_BASZ01000007.1"/>
</dbReference>
<dbReference type="Proteomes" id="UP000016568">
    <property type="component" value="Unassembled WGS sequence"/>
</dbReference>
<feature type="region of interest" description="Disordered" evidence="2">
    <location>
        <begin position="234"/>
        <end position="258"/>
    </location>
</feature>
<feature type="compositionally biased region" description="Polar residues" evidence="2">
    <location>
        <begin position="246"/>
        <end position="258"/>
    </location>
</feature>
<dbReference type="AlphaFoldDB" id="U2YA01"/>
<dbReference type="InterPro" id="IPR006680">
    <property type="entry name" value="Amidohydro-rel"/>
</dbReference>
<organism evidence="4 5">
    <name type="scientific">Caenibius tardaugens NBRC 16725</name>
    <dbReference type="NCBI Taxonomy" id="1219035"/>
    <lineage>
        <taxon>Bacteria</taxon>
        <taxon>Pseudomonadati</taxon>
        <taxon>Pseudomonadota</taxon>
        <taxon>Alphaproteobacteria</taxon>
        <taxon>Sphingomonadales</taxon>
        <taxon>Erythrobacteraceae</taxon>
        <taxon>Caenibius</taxon>
    </lineage>
</organism>
<protein>
    <submittedName>
        <fullName evidence="4">Putative hydrolase</fullName>
    </submittedName>
</protein>
<evidence type="ECO:0000259" key="3">
    <source>
        <dbReference type="Pfam" id="PF04909"/>
    </source>
</evidence>
<dbReference type="GO" id="GO:0019748">
    <property type="term" value="P:secondary metabolic process"/>
    <property type="evidence" value="ECO:0007669"/>
    <property type="project" value="TreeGrafter"/>
</dbReference>
<gene>
    <name evidence="4" type="ORF">NT2_07_01810</name>
</gene>
<dbReference type="Pfam" id="PF04909">
    <property type="entry name" value="Amidohydro_2"/>
    <property type="match status" value="1"/>
</dbReference>
<proteinExistence type="predicted"/>
<dbReference type="GO" id="GO:0016787">
    <property type="term" value="F:hydrolase activity"/>
    <property type="evidence" value="ECO:0007669"/>
    <property type="project" value="UniProtKB-KW"/>
</dbReference>
<keyword evidence="5" id="KW-1185">Reference proteome</keyword>
<dbReference type="Gene3D" id="3.20.20.140">
    <property type="entry name" value="Metal-dependent hydrolases"/>
    <property type="match status" value="1"/>
</dbReference>
<evidence type="ECO:0000313" key="4">
    <source>
        <dbReference type="EMBL" id="GAD50181.1"/>
    </source>
</evidence>
<feature type="domain" description="Amidohydrolase-related" evidence="3">
    <location>
        <begin position="138"/>
        <end position="399"/>
    </location>
</feature>
<evidence type="ECO:0000313" key="5">
    <source>
        <dbReference type="Proteomes" id="UP000016568"/>
    </source>
</evidence>
<dbReference type="PANTHER" id="PTHR21240">
    <property type="entry name" value="2-AMINO-3-CARBOXYLMUCONATE-6-SEMIALDEHYDE DECARBOXYLASE"/>
    <property type="match status" value="1"/>
</dbReference>
<dbReference type="PANTHER" id="PTHR21240:SF28">
    <property type="entry name" value="ISO-OROTATE DECARBOXYLASE (EUROFUNG)"/>
    <property type="match status" value="1"/>
</dbReference>
<keyword evidence="4" id="KW-0378">Hydrolase</keyword>
<keyword evidence="1" id="KW-0456">Lyase</keyword>
<accession>U2YA01</accession>
<dbReference type="InterPro" id="IPR032466">
    <property type="entry name" value="Metal_Hydrolase"/>
</dbReference>
<evidence type="ECO:0000256" key="2">
    <source>
        <dbReference type="SAM" id="MobiDB-lite"/>
    </source>
</evidence>
<evidence type="ECO:0000256" key="1">
    <source>
        <dbReference type="ARBA" id="ARBA00023239"/>
    </source>
</evidence>
<dbReference type="InterPro" id="IPR032465">
    <property type="entry name" value="ACMSD"/>
</dbReference>
<dbReference type="EMBL" id="BASZ01000007">
    <property type="protein sequence ID" value="GAD50181.1"/>
    <property type="molecule type" value="Genomic_DNA"/>
</dbReference>
<sequence>MSQVMNPILETLEKSSDAASSNSLPPRMISADSHVTEPPHCYIDRIDPAYRDRAPHVSTDRDGGDSFVIDGMPGSVPMGIVAAAGKDPRDIKKGETLFADLHRGGWDGKARLADQDRDGIAAEVIYPSVGMVLCNHPDADYKQAAMWAYNGWLHEEFCAADPNRLLGMGQTAVRSVAEAIEDFRQFKEMGFRGVMMPGNPATEEDYDHPSFDPLWRAAVELELPLGFHILTSRQDGPNSVGDAGSKGTSSHRGPPQNASQALLKSIQDIIGVFIWGRVFERHPDLKLVCVEADAGWAPHFAYRMDHGYKRHRFWMKMGDMQKLPSEYFHENVYLTFQDDWIAFKMTGLMNPRRLMWANDFPHSDSTWPWSRELLLGQTMHLSDQEKAWILHDNAAQLYKVGF</sequence>